<dbReference type="SMART" id="SM00922">
    <property type="entry name" value="MR_MLE"/>
    <property type="match status" value="1"/>
</dbReference>
<evidence type="ECO:0000259" key="2">
    <source>
        <dbReference type="SMART" id="SM00922"/>
    </source>
</evidence>
<gene>
    <name evidence="3" type="ORF">SAMN05421636_1177</name>
</gene>
<accession>A0A1G7J1Y0</accession>
<dbReference type="EMBL" id="FNAO01000017">
    <property type="protein sequence ID" value="SDF18930.1"/>
    <property type="molecule type" value="Genomic_DNA"/>
</dbReference>
<dbReference type="STRING" id="641691.SAMN05421636_1177"/>
<dbReference type="InterPro" id="IPR029017">
    <property type="entry name" value="Enolase-like_N"/>
</dbReference>
<dbReference type="InterPro" id="IPR036849">
    <property type="entry name" value="Enolase-like_C_sf"/>
</dbReference>
<dbReference type="Gene3D" id="3.20.20.120">
    <property type="entry name" value="Enolase-like C-terminal domain"/>
    <property type="match status" value="1"/>
</dbReference>
<dbReference type="InterPro" id="IPR034593">
    <property type="entry name" value="DgoD-like"/>
</dbReference>
<dbReference type="RefSeq" id="WP_091874224.1">
    <property type="nucleotide sequence ID" value="NZ_FNAO01000017.1"/>
</dbReference>
<dbReference type="OrthoDB" id="9775391at2"/>
<keyword evidence="4" id="KW-1185">Reference proteome</keyword>
<dbReference type="Proteomes" id="UP000199109">
    <property type="component" value="Unassembled WGS sequence"/>
</dbReference>
<protein>
    <submittedName>
        <fullName evidence="3">L-alanine-DL-glutamate epimerase</fullName>
    </submittedName>
</protein>
<evidence type="ECO:0000313" key="3">
    <source>
        <dbReference type="EMBL" id="SDF18930.1"/>
    </source>
</evidence>
<dbReference type="PANTHER" id="PTHR48080">
    <property type="entry name" value="D-GALACTONATE DEHYDRATASE-RELATED"/>
    <property type="match status" value="1"/>
</dbReference>
<proteinExistence type="predicted"/>
<dbReference type="PANTHER" id="PTHR48080:SF2">
    <property type="entry name" value="D-GALACTONATE DEHYDRATASE"/>
    <property type="match status" value="1"/>
</dbReference>
<sequence>MKDRRSFIKNSVLGGITLSGMMFSPIEDIVAATTSNVDRSSGPSNLKITDLRYVIVEHLGRPCPILRIDTNQDIHGLGEVRDGGDKKYALLLKKLLLGQNPCNVEMIFKNLKPHGTHGRLGGGVSGVEMALWDLAGKAYGAPVWQLLGGKYRDKVRLYADTHADMDFDLIVKKVKQRVDNEGYTWLKMTRCYRVAEGIPGGYYREGSRRLSQKGIDGIAEYLHTVRRAVGPEIPISADHFGDSSVGNMIRLGNALEPARLAWMEEPVNWRRPDQLKAVSGAIGTPVASGEDIYGRETFQNLCDLHAVDIVHPDMATAGGILETKKIGDYAEDHGIGQALHYAGTPVSFMANVHCAAATQNCAVLEFHPEGDEIPEWTKIVKTIDGQPLITQGSAHVPDSPGLGIELDMEHIKTILHPSDRSIFARTSEWDKQ</sequence>
<reference evidence="3 4" key="1">
    <citation type="submission" date="2016-10" db="EMBL/GenBank/DDBJ databases">
        <authorList>
            <person name="de Groot N.N."/>
        </authorList>
    </citation>
    <scope>NUCLEOTIDE SEQUENCE [LARGE SCALE GENOMIC DNA]</scope>
    <source>
        <strain evidence="3 4">DSM 23421</strain>
    </source>
</reference>
<dbReference type="GO" id="GO:0016854">
    <property type="term" value="F:racemase and epimerase activity"/>
    <property type="evidence" value="ECO:0007669"/>
    <property type="project" value="UniProtKB-ARBA"/>
</dbReference>
<dbReference type="InterPro" id="IPR013341">
    <property type="entry name" value="Mandelate_racemase_N_dom"/>
</dbReference>
<feature type="domain" description="Mandelate racemase/muconate lactonizing enzyme C-terminal" evidence="2">
    <location>
        <begin position="167"/>
        <end position="285"/>
    </location>
</feature>
<dbReference type="InterPro" id="IPR013342">
    <property type="entry name" value="Mandelate_racemase_C"/>
</dbReference>
<keyword evidence="1" id="KW-0456">Lyase</keyword>
<dbReference type="Pfam" id="PF13378">
    <property type="entry name" value="MR_MLE_C"/>
    <property type="match status" value="1"/>
</dbReference>
<dbReference type="Gene3D" id="3.30.390.10">
    <property type="entry name" value="Enolase-like, N-terminal domain"/>
    <property type="match status" value="1"/>
</dbReference>
<dbReference type="SFLD" id="SFLDG00179">
    <property type="entry name" value="mandelate_racemase"/>
    <property type="match status" value="1"/>
</dbReference>
<name>A0A1G7J1Y0_9FLAO</name>
<dbReference type="InterPro" id="IPR029065">
    <property type="entry name" value="Enolase_C-like"/>
</dbReference>
<dbReference type="AlphaFoldDB" id="A0A1G7J1Y0"/>
<dbReference type="Pfam" id="PF02746">
    <property type="entry name" value="MR_MLE_N"/>
    <property type="match status" value="1"/>
</dbReference>
<evidence type="ECO:0000256" key="1">
    <source>
        <dbReference type="ARBA" id="ARBA00023239"/>
    </source>
</evidence>
<dbReference type="GO" id="GO:0016829">
    <property type="term" value="F:lyase activity"/>
    <property type="evidence" value="ECO:0007669"/>
    <property type="project" value="UniProtKB-KW"/>
</dbReference>
<dbReference type="SUPFAM" id="SSF54826">
    <property type="entry name" value="Enolase N-terminal domain-like"/>
    <property type="match status" value="1"/>
</dbReference>
<dbReference type="SUPFAM" id="SSF51604">
    <property type="entry name" value="Enolase C-terminal domain-like"/>
    <property type="match status" value="1"/>
</dbReference>
<dbReference type="SFLD" id="SFLDS00001">
    <property type="entry name" value="Enolase"/>
    <property type="match status" value="1"/>
</dbReference>
<organism evidence="3 4">
    <name type="scientific">Pricia antarctica</name>
    <dbReference type="NCBI Taxonomy" id="641691"/>
    <lineage>
        <taxon>Bacteria</taxon>
        <taxon>Pseudomonadati</taxon>
        <taxon>Bacteroidota</taxon>
        <taxon>Flavobacteriia</taxon>
        <taxon>Flavobacteriales</taxon>
        <taxon>Flavobacteriaceae</taxon>
        <taxon>Pricia</taxon>
    </lineage>
</organism>
<evidence type="ECO:0000313" key="4">
    <source>
        <dbReference type="Proteomes" id="UP000199109"/>
    </source>
</evidence>
<dbReference type="CDD" id="cd03316">
    <property type="entry name" value="MR_like"/>
    <property type="match status" value="1"/>
</dbReference>